<name>A0A371H8P7_MUCPR</name>
<evidence type="ECO:0000256" key="4">
    <source>
        <dbReference type="ARBA" id="ARBA00023163"/>
    </source>
</evidence>
<dbReference type="CDD" id="cd00167">
    <property type="entry name" value="SANT"/>
    <property type="match status" value="1"/>
</dbReference>
<dbReference type="InterPro" id="IPR017930">
    <property type="entry name" value="Myb_dom"/>
</dbReference>
<dbReference type="InterPro" id="IPR009057">
    <property type="entry name" value="Homeodomain-like_sf"/>
</dbReference>
<dbReference type="GO" id="GO:0006355">
    <property type="term" value="P:regulation of DNA-templated transcription"/>
    <property type="evidence" value="ECO:0007669"/>
    <property type="project" value="UniProtKB-ARBA"/>
</dbReference>
<organism evidence="8 9">
    <name type="scientific">Mucuna pruriens</name>
    <name type="common">Velvet bean</name>
    <name type="synonym">Dolichos pruriens</name>
    <dbReference type="NCBI Taxonomy" id="157652"/>
    <lineage>
        <taxon>Eukaryota</taxon>
        <taxon>Viridiplantae</taxon>
        <taxon>Streptophyta</taxon>
        <taxon>Embryophyta</taxon>
        <taxon>Tracheophyta</taxon>
        <taxon>Spermatophyta</taxon>
        <taxon>Magnoliopsida</taxon>
        <taxon>eudicotyledons</taxon>
        <taxon>Gunneridae</taxon>
        <taxon>Pentapetalae</taxon>
        <taxon>rosids</taxon>
        <taxon>fabids</taxon>
        <taxon>Fabales</taxon>
        <taxon>Fabaceae</taxon>
        <taxon>Papilionoideae</taxon>
        <taxon>50 kb inversion clade</taxon>
        <taxon>NPAAA clade</taxon>
        <taxon>indigoferoid/millettioid clade</taxon>
        <taxon>Phaseoleae</taxon>
        <taxon>Mucuna</taxon>
    </lineage>
</organism>
<dbReference type="Proteomes" id="UP000257109">
    <property type="component" value="Unassembled WGS sequence"/>
</dbReference>
<dbReference type="Pfam" id="PF00249">
    <property type="entry name" value="Myb_DNA-binding"/>
    <property type="match status" value="1"/>
</dbReference>
<evidence type="ECO:0000256" key="5">
    <source>
        <dbReference type="ARBA" id="ARBA00023242"/>
    </source>
</evidence>
<proteinExistence type="predicted"/>
<keyword evidence="4" id="KW-0804">Transcription</keyword>
<evidence type="ECO:0000256" key="3">
    <source>
        <dbReference type="ARBA" id="ARBA00023125"/>
    </source>
</evidence>
<dbReference type="InterPro" id="IPR001005">
    <property type="entry name" value="SANT/Myb"/>
</dbReference>
<evidence type="ECO:0000259" key="6">
    <source>
        <dbReference type="PROSITE" id="PS50090"/>
    </source>
</evidence>
<dbReference type="GO" id="GO:0009739">
    <property type="term" value="P:response to gibberellin"/>
    <property type="evidence" value="ECO:0007669"/>
    <property type="project" value="TreeGrafter"/>
</dbReference>
<dbReference type="GO" id="GO:0005634">
    <property type="term" value="C:nucleus"/>
    <property type="evidence" value="ECO:0007669"/>
    <property type="project" value="UniProtKB-SubCell"/>
</dbReference>
<dbReference type="InterPro" id="IPR052245">
    <property type="entry name" value="Plant_Stress_Dev_TF"/>
</dbReference>
<keyword evidence="2" id="KW-0805">Transcription regulation</keyword>
<evidence type="ECO:0000313" key="8">
    <source>
        <dbReference type="EMBL" id="RDX99165.1"/>
    </source>
</evidence>
<dbReference type="OrthoDB" id="118550at2759"/>
<dbReference type="AlphaFoldDB" id="A0A371H8P7"/>
<dbReference type="EMBL" id="QJKJ01003288">
    <property type="protein sequence ID" value="RDX99165.1"/>
    <property type="molecule type" value="Genomic_DNA"/>
</dbReference>
<evidence type="ECO:0000259" key="7">
    <source>
        <dbReference type="PROSITE" id="PS51294"/>
    </source>
</evidence>
<feature type="domain" description="Myb-like" evidence="6">
    <location>
        <begin position="133"/>
        <end position="177"/>
    </location>
</feature>
<keyword evidence="5" id="KW-0539">Nucleus</keyword>
<dbReference type="Gene3D" id="1.10.10.60">
    <property type="entry name" value="Homeodomain-like"/>
    <property type="match status" value="1"/>
</dbReference>
<comment type="subcellular location">
    <subcellularLocation>
        <location evidence="1">Nucleus</location>
    </subcellularLocation>
</comment>
<dbReference type="GO" id="GO:0009723">
    <property type="term" value="P:response to ethylene"/>
    <property type="evidence" value="ECO:0007669"/>
    <property type="project" value="TreeGrafter"/>
</dbReference>
<keyword evidence="3" id="KW-0238">DNA-binding</keyword>
<dbReference type="InterPro" id="IPR006447">
    <property type="entry name" value="Myb_dom_plants"/>
</dbReference>
<dbReference type="PROSITE" id="PS50090">
    <property type="entry name" value="MYB_LIKE"/>
    <property type="match status" value="1"/>
</dbReference>
<sequence length="274" mass="29880">MRMGRKCSYCGNLGHNSRTCNTKRVKLFGVQLNLCSSTSTLSSLSLVSSSSSSVILNRRRSLSMDDLVSSRSCLTSSFLLRADENSDKTSDGYIVSVGGGLTSTTHERKKEEEKKVGGSLVSVSVCYGSGVAWSEEEHKKFLVGLEKMGKGHWKGISTTFVTTRTPSQVASHAQKYFLRQNTLNHKNRRRSLFDVGREESSTVEALNSCFKASGSPSASVSASASALGTISCPHWVSYHHSLLNWATTYESTVPDLELKLAIPMLTKPCARTSF</sequence>
<dbReference type="SUPFAM" id="SSF46689">
    <property type="entry name" value="Homeodomain-like"/>
    <property type="match status" value="1"/>
</dbReference>
<evidence type="ECO:0000256" key="2">
    <source>
        <dbReference type="ARBA" id="ARBA00023015"/>
    </source>
</evidence>
<evidence type="ECO:0000313" key="9">
    <source>
        <dbReference type="Proteomes" id="UP000257109"/>
    </source>
</evidence>
<reference evidence="8" key="1">
    <citation type="submission" date="2018-05" db="EMBL/GenBank/DDBJ databases">
        <title>Draft genome of Mucuna pruriens seed.</title>
        <authorList>
            <person name="Nnadi N.E."/>
            <person name="Vos R."/>
            <person name="Hasami M.H."/>
            <person name="Devisetty U.K."/>
            <person name="Aguiy J.C."/>
        </authorList>
    </citation>
    <scope>NUCLEOTIDE SEQUENCE [LARGE SCALE GENOMIC DNA]</scope>
    <source>
        <strain evidence="8">JCA_2017</strain>
    </source>
</reference>
<dbReference type="STRING" id="157652.A0A371H8P7"/>
<keyword evidence="9" id="KW-1185">Reference proteome</keyword>
<dbReference type="PANTHER" id="PTHR44191:SF62">
    <property type="entry name" value="OS04G0341900 PROTEIN"/>
    <property type="match status" value="1"/>
</dbReference>
<dbReference type="PROSITE" id="PS51294">
    <property type="entry name" value="HTH_MYB"/>
    <property type="match status" value="1"/>
</dbReference>
<dbReference type="PANTHER" id="PTHR44191">
    <property type="entry name" value="TRANSCRIPTION FACTOR KUA1"/>
    <property type="match status" value="1"/>
</dbReference>
<comment type="caution">
    <text evidence="8">The sequence shown here is derived from an EMBL/GenBank/DDBJ whole genome shotgun (WGS) entry which is preliminary data.</text>
</comment>
<dbReference type="NCBIfam" id="TIGR01557">
    <property type="entry name" value="myb_SHAQKYF"/>
    <property type="match status" value="1"/>
</dbReference>
<feature type="non-terminal residue" evidence="8">
    <location>
        <position position="1"/>
    </location>
</feature>
<gene>
    <name evidence="8" type="primary">MYBS3</name>
    <name evidence="8" type="ORF">CR513_17821</name>
</gene>
<dbReference type="FunFam" id="1.10.10.60:FF:000009">
    <property type="entry name" value="transcription factor MYB1R1"/>
    <property type="match status" value="1"/>
</dbReference>
<feature type="domain" description="HTH myb-type" evidence="7">
    <location>
        <begin position="132"/>
        <end position="181"/>
    </location>
</feature>
<evidence type="ECO:0000256" key="1">
    <source>
        <dbReference type="ARBA" id="ARBA00004123"/>
    </source>
</evidence>
<dbReference type="SMART" id="SM00717">
    <property type="entry name" value="SANT"/>
    <property type="match status" value="1"/>
</dbReference>
<protein>
    <submittedName>
        <fullName evidence="8">Transcription factor MYBS3</fullName>
    </submittedName>
</protein>
<dbReference type="GO" id="GO:0003677">
    <property type="term" value="F:DNA binding"/>
    <property type="evidence" value="ECO:0007669"/>
    <property type="project" value="UniProtKB-KW"/>
</dbReference>
<accession>A0A371H8P7</accession>